<evidence type="ECO:0000256" key="1">
    <source>
        <dbReference type="SAM" id="Coils"/>
    </source>
</evidence>
<dbReference type="OrthoDB" id="126716at2759"/>
<organism evidence="2 3">
    <name type="scientific">Phytophthora lilii</name>
    <dbReference type="NCBI Taxonomy" id="2077276"/>
    <lineage>
        <taxon>Eukaryota</taxon>
        <taxon>Sar</taxon>
        <taxon>Stramenopiles</taxon>
        <taxon>Oomycota</taxon>
        <taxon>Peronosporomycetes</taxon>
        <taxon>Peronosporales</taxon>
        <taxon>Peronosporaceae</taxon>
        <taxon>Phytophthora</taxon>
    </lineage>
</organism>
<reference evidence="2" key="1">
    <citation type="submission" date="2023-04" db="EMBL/GenBank/DDBJ databases">
        <title>Phytophthora lilii NBRC 32176.</title>
        <authorList>
            <person name="Ichikawa N."/>
            <person name="Sato H."/>
            <person name="Tonouchi N."/>
        </authorList>
    </citation>
    <scope>NUCLEOTIDE SEQUENCE</scope>
    <source>
        <strain evidence="2">NBRC 32176</strain>
    </source>
</reference>
<keyword evidence="3" id="KW-1185">Reference proteome</keyword>
<sequence length="196" mass="21845">MRLENANVLVIEVQEELAATQASKAKLYEEIGVLKQTQERQAKQLSKYKLDLQTARESHTVMKKKMETLEQSTSTTKQQYIRCVTSRVCIGAMLACCRMLNSCMYQLEHEQHAQPREELSGAMFISVAATAPHDAVIAVTDKSAPSASNNNGACEKQEEELVQSKLAIEGLQTQVAKLESEYSTLNGTLTKQRESF</sequence>
<dbReference type="Proteomes" id="UP001165083">
    <property type="component" value="Unassembled WGS sequence"/>
</dbReference>
<dbReference type="EMBL" id="BSXW01000867">
    <property type="protein sequence ID" value="GMF30854.1"/>
    <property type="molecule type" value="Genomic_DNA"/>
</dbReference>
<comment type="caution">
    <text evidence="2">The sequence shown here is derived from an EMBL/GenBank/DDBJ whole genome shotgun (WGS) entry which is preliminary data.</text>
</comment>
<evidence type="ECO:0000313" key="3">
    <source>
        <dbReference type="Proteomes" id="UP001165083"/>
    </source>
</evidence>
<name>A0A9W6UEM4_9STRA</name>
<evidence type="ECO:0000313" key="2">
    <source>
        <dbReference type="EMBL" id="GMF30854.1"/>
    </source>
</evidence>
<proteinExistence type="predicted"/>
<accession>A0A9W6UEM4</accession>
<feature type="coiled-coil region" evidence="1">
    <location>
        <begin position="154"/>
        <end position="188"/>
    </location>
</feature>
<dbReference type="AlphaFoldDB" id="A0A9W6UEM4"/>
<protein>
    <submittedName>
        <fullName evidence="2">Unnamed protein product</fullName>
    </submittedName>
</protein>
<keyword evidence="1" id="KW-0175">Coiled coil</keyword>
<gene>
    <name evidence="2" type="ORF">Plil01_001319300</name>
</gene>